<reference evidence="12 13" key="1">
    <citation type="submission" date="2018-07" db="EMBL/GenBank/DDBJ databases">
        <title>Genome sequencing of oomycete isolates from Chile give support for New Zealand origin for Phytophthora kernoviae and make available the first Nothophytophthora sp. genome.</title>
        <authorList>
            <person name="Studholme D.J."/>
            <person name="Sanfuentes E."/>
            <person name="Panda P."/>
            <person name="Hill R."/>
            <person name="Sambles C."/>
            <person name="Grant M."/>
            <person name="Williams N.M."/>
            <person name="Mcdougal R.L."/>
        </authorList>
    </citation>
    <scope>NUCLEOTIDE SEQUENCE [LARGE SCALE GENOMIC DNA]</scope>
    <source>
        <strain evidence="11">Chile6</strain>
        <strain evidence="10">Chile7</strain>
    </source>
</reference>
<keyword evidence="3 6" id="KW-0863">Zinc-finger</keyword>
<evidence type="ECO:0000256" key="4">
    <source>
        <dbReference type="ARBA" id="ARBA00022833"/>
    </source>
</evidence>
<comment type="caution">
    <text evidence="11">The sequence shown here is derived from an EMBL/GenBank/DDBJ whole genome shotgun (WGS) entry which is preliminary data.</text>
</comment>
<keyword evidence="2" id="KW-0479">Metal-binding</keyword>
<dbReference type="GO" id="GO:0005776">
    <property type="term" value="C:autophagosome"/>
    <property type="evidence" value="ECO:0007669"/>
    <property type="project" value="UniProtKB-SubCell"/>
</dbReference>
<dbReference type="Proteomes" id="UP000277300">
    <property type="component" value="Unassembled WGS sequence"/>
</dbReference>
<feature type="region of interest" description="Disordered" evidence="7">
    <location>
        <begin position="387"/>
        <end position="521"/>
    </location>
</feature>
<dbReference type="InterPro" id="IPR043145">
    <property type="entry name" value="Znf_ZZ_sf"/>
</dbReference>
<protein>
    <recommendedName>
        <fullName evidence="14">ZZ-type domain-containing protein</fullName>
    </recommendedName>
</protein>
<dbReference type="InterPro" id="IPR013783">
    <property type="entry name" value="Ig-like_fold"/>
</dbReference>
<dbReference type="Pfam" id="PF16158">
    <property type="entry name" value="N_BRCA1_IG"/>
    <property type="match status" value="1"/>
</dbReference>
<dbReference type="Gene3D" id="3.30.60.90">
    <property type="match status" value="2"/>
</dbReference>
<dbReference type="EMBL" id="MBDO02000107">
    <property type="protein sequence ID" value="RLN62942.1"/>
    <property type="molecule type" value="Genomic_DNA"/>
</dbReference>
<dbReference type="EMBL" id="MBAD02002133">
    <property type="protein sequence ID" value="RLN49586.1"/>
    <property type="molecule type" value="Genomic_DNA"/>
</dbReference>
<dbReference type="InterPro" id="IPR032350">
    <property type="entry name" value="Nbr1_FW"/>
</dbReference>
<dbReference type="Gene3D" id="1.10.8.10">
    <property type="entry name" value="DNA helicase RuvA subunit, C-terminal domain"/>
    <property type="match status" value="1"/>
</dbReference>
<dbReference type="OrthoDB" id="10064100at2759"/>
<dbReference type="Pfam" id="PF00564">
    <property type="entry name" value="PB1"/>
    <property type="match status" value="1"/>
</dbReference>
<evidence type="ECO:0000259" key="9">
    <source>
        <dbReference type="PROSITE" id="PS50135"/>
    </source>
</evidence>
<dbReference type="InterPro" id="IPR000433">
    <property type="entry name" value="Znf_ZZ"/>
</dbReference>
<dbReference type="Gene3D" id="2.60.40.10">
    <property type="entry name" value="Immunoglobulins"/>
    <property type="match status" value="1"/>
</dbReference>
<feature type="domain" description="UBA" evidence="8">
    <location>
        <begin position="788"/>
        <end position="829"/>
    </location>
</feature>
<dbReference type="SMART" id="SM00291">
    <property type="entry name" value="ZnF_ZZ"/>
    <property type="match status" value="2"/>
</dbReference>
<evidence type="ECO:0000256" key="2">
    <source>
        <dbReference type="ARBA" id="ARBA00022723"/>
    </source>
</evidence>
<feature type="compositionally biased region" description="Low complexity" evidence="7">
    <location>
        <begin position="512"/>
        <end position="521"/>
    </location>
</feature>
<accession>A0A3F2RRR7</accession>
<dbReference type="InterPro" id="IPR015940">
    <property type="entry name" value="UBA"/>
</dbReference>
<proteinExistence type="predicted"/>
<dbReference type="PANTHER" id="PTHR20930:SF0">
    <property type="entry name" value="PROTEIN ILRUN"/>
    <property type="match status" value="1"/>
</dbReference>
<sequence length="829" mass="91388">MDRVIALKTSTDTGDEMPHLVSLTLNNKTLTVSELREVAALLLPDVATFSLRYTDSDGDQVTINSDADLKELDEYMEDERLERVEVVATPQGPAATKRAATVVQTQLRGLVTAMSKLTAKTKTKPTAANAMNLLVATLETIDVAEEANELNLVKEQLLTVLGDEDFRKTVDELSASEEFKDLADVLVTAIYEENTDLIEETTTARFEELLEFAKRVVARCPTLKLTLVSVAKHCMTGLETMSVDISSEEVAVHLGVICDGCEKAPLVGVRYKSLEVPDFDLCEECEASGKWMSNEPFIKITDPSRAPKQKRTSELVHPFVTCDGCEMSPIVGIRFKSKTAEDFDLCEACEASGKWDETHGPFTKIQESGMMHALKFTCRRGGKYGRHDKFNHHHGHHGKFGHHGHHGKFDRHKHHHGPPGIPFHGPPPHHFGPPGVPGYGPPPPPPHHGHGPPHHEGPPGFPVHGPLPHHEGPPGYPGHGPPGFHGPPDFRGPPLDFDRREHPHGPPGFGPPGSLGRFGPRPSGFPGPYCRPPFPAEFEHGCPPFPREFERWGCPEFRGHHGYRNRYTRISDDDVKQQADNEKYRRRHGRGNWRRGTCDLEVRFLEDVTIEDGTVVEAGKPLHKMWRLVNDGERSWPDGCYMVTQRGNPMSVEGNEFSRIELPALNPGEEHIVGVDLVAPSKPGRCTSYWRVCGPTDISFGHRFWVDIVVVNEVTPVVDEDAVTTSSSTTVLDMEEDTLDTGVKDSLEASAPADSASDDDIEIIEAMEAQEADAAEVEAENAKKEDKTEYEDALIVLASMGFADIEKNMRALTLADGNIGSAVNALLSE</sequence>
<dbReference type="Proteomes" id="UP000284657">
    <property type="component" value="Unassembled WGS sequence"/>
</dbReference>
<feature type="compositionally biased region" description="Basic residues" evidence="7">
    <location>
        <begin position="387"/>
        <end position="417"/>
    </location>
</feature>
<evidence type="ECO:0008006" key="14">
    <source>
        <dbReference type="Google" id="ProtNLM"/>
    </source>
</evidence>
<evidence type="ECO:0000313" key="12">
    <source>
        <dbReference type="Proteomes" id="UP000277300"/>
    </source>
</evidence>
<evidence type="ECO:0000256" key="3">
    <source>
        <dbReference type="ARBA" id="ARBA00022771"/>
    </source>
</evidence>
<comment type="subcellular location">
    <subcellularLocation>
        <location evidence="1">Cytoplasmic vesicle</location>
        <location evidence="1">Autophagosome</location>
    </subcellularLocation>
</comment>
<keyword evidence="4" id="KW-0862">Zinc</keyword>
<dbReference type="GO" id="GO:0031410">
    <property type="term" value="C:cytoplasmic vesicle"/>
    <property type="evidence" value="ECO:0007669"/>
    <property type="project" value="UniProtKB-KW"/>
</dbReference>
<dbReference type="PROSITE" id="PS50030">
    <property type="entry name" value="UBA"/>
    <property type="match status" value="1"/>
</dbReference>
<evidence type="ECO:0000313" key="13">
    <source>
        <dbReference type="Proteomes" id="UP000284657"/>
    </source>
</evidence>
<dbReference type="InterPro" id="IPR009060">
    <property type="entry name" value="UBA-like_sf"/>
</dbReference>
<dbReference type="PANTHER" id="PTHR20930">
    <property type="entry name" value="OVARIAN CARCINOMA ANTIGEN CA125-RELATED"/>
    <property type="match status" value="1"/>
</dbReference>
<dbReference type="SUPFAM" id="SSF46934">
    <property type="entry name" value="UBA-like"/>
    <property type="match status" value="1"/>
</dbReference>
<evidence type="ECO:0000313" key="10">
    <source>
        <dbReference type="EMBL" id="RLN49586.1"/>
    </source>
</evidence>
<evidence type="ECO:0000313" key="11">
    <source>
        <dbReference type="EMBL" id="RLN62942.1"/>
    </source>
</evidence>
<dbReference type="InterPro" id="IPR000270">
    <property type="entry name" value="PB1_dom"/>
</dbReference>
<dbReference type="AlphaFoldDB" id="A0A3F2RRR7"/>
<dbReference type="Gene3D" id="3.10.20.90">
    <property type="entry name" value="Phosphatidylinositol 3-kinase Catalytic Subunit, Chain A, domain 1"/>
    <property type="match status" value="1"/>
</dbReference>
<dbReference type="GO" id="GO:0008270">
    <property type="term" value="F:zinc ion binding"/>
    <property type="evidence" value="ECO:0007669"/>
    <property type="project" value="UniProtKB-KW"/>
</dbReference>
<gene>
    <name evidence="10" type="ORF">BBJ29_008546</name>
    <name evidence="11" type="ORF">BBP00_00004437</name>
</gene>
<dbReference type="SUPFAM" id="SSF54277">
    <property type="entry name" value="CAD &amp; PB1 domains"/>
    <property type="match status" value="1"/>
</dbReference>
<feature type="domain" description="ZZ-type" evidence="9">
    <location>
        <begin position="317"/>
        <end position="370"/>
    </location>
</feature>
<name>A0A3F2RRR7_9STRA</name>
<evidence type="ECO:0000256" key="7">
    <source>
        <dbReference type="SAM" id="MobiDB-lite"/>
    </source>
</evidence>
<feature type="compositionally biased region" description="Pro residues" evidence="7">
    <location>
        <begin position="419"/>
        <end position="446"/>
    </location>
</feature>
<organism evidence="11 12">
    <name type="scientific">Phytophthora kernoviae</name>
    <dbReference type="NCBI Taxonomy" id="325452"/>
    <lineage>
        <taxon>Eukaryota</taxon>
        <taxon>Sar</taxon>
        <taxon>Stramenopiles</taxon>
        <taxon>Oomycota</taxon>
        <taxon>Peronosporomycetes</taxon>
        <taxon>Peronosporales</taxon>
        <taxon>Peronosporaceae</taxon>
        <taxon>Phytophthora</taxon>
    </lineage>
</organism>
<evidence type="ECO:0000259" key="8">
    <source>
        <dbReference type="PROSITE" id="PS50030"/>
    </source>
</evidence>
<dbReference type="PROSITE" id="PS50135">
    <property type="entry name" value="ZF_ZZ_2"/>
    <property type="match status" value="2"/>
</dbReference>
<dbReference type="CDD" id="cd02340">
    <property type="entry name" value="ZZ_NBR1_like"/>
    <property type="match status" value="2"/>
</dbReference>
<evidence type="ECO:0000256" key="6">
    <source>
        <dbReference type="PROSITE-ProRule" id="PRU00228"/>
    </source>
</evidence>
<dbReference type="Pfam" id="PF00569">
    <property type="entry name" value="ZZ"/>
    <property type="match status" value="2"/>
</dbReference>
<evidence type="ECO:0000256" key="1">
    <source>
        <dbReference type="ARBA" id="ARBA00004419"/>
    </source>
</evidence>
<dbReference type="CDD" id="cd14947">
    <property type="entry name" value="NBR1_like"/>
    <property type="match status" value="1"/>
</dbReference>
<dbReference type="CDD" id="cd05992">
    <property type="entry name" value="PB1"/>
    <property type="match status" value="1"/>
</dbReference>
<evidence type="ECO:0000256" key="5">
    <source>
        <dbReference type="ARBA" id="ARBA00023329"/>
    </source>
</evidence>
<keyword evidence="5" id="KW-0968">Cytoplasmic vesicle</keyword>
<feature type="domain" description="ZZ-type" evidence="9">
    <location>
        <begin position="253"/>
        <end position="305"/>
    </location>
</feature>
<dbReference type="SUPFAM" id="SSF57850">
    <property type="entry name" value="RING/U-box"/>
    <property type="match status" value="2"/>
</dbReference>